<dbReference type="GO" id="GO:0070042">
    <property type="term" value="F:rRNA (uridine-N3-)-methyltransferase activity"/>
    <property type="evidence" value="ECO:0007669"/>
    <property type="project" value="InterPro"/>
</dbReference>
<reference evidence="2 3" key="1">
    <citation type="journal article" date="2020" name="IScience">
        <title>Genome Sequencing of the Endangered Kingdonia uniflora (Circaeasteraceae, Ranunculales) Reveals Potential Mechanisms of Evolutionary Specialization.</title>
        <authorList>
            <person name="Sun Y."/>
            <person name="Deng T."/>
            <person name="Zhang A."/>
            <person name="Moore M.J."/>
            <person name="Landis J.B."/>
            <person name="Lin N."/>
            <person name="Zhang H."/>
            <person name="Zhang X."/>
            <person name="Huang J."/>
            <person name="Zhang X."/>
            <person name="Sun H."/>
            <person name="Wang H."/>
        </authorList>
    </citation>
    <scope>NUCLEOTIDE SEQUENCE [LARGE SCALE GENOMIC DNA]</scope>
    <source>
        <strain evidence="2">TB1705</strain>
        <tissue evidence="2">Leaf</tissue>
    </source>
</reference>
<accession>A0A7J7LJQ3</accession>
<dbReference type="PANTHER" id="PTHR11538">
    <property type="entry name" value="PHENYLALANYL-TRNA SYNTHETASE"/>
    <property type="match status" value="1"/>
</dbReference>
<comment type="caution">
    <text evidence="2">The sequence shown here is derived from an EMBL/GenBank/DDBJ whole genome shotgun (WGS) entry which is preliminary data.</text>
</comment>
<gene>
    <name evidence="2" type="ORF">GIB67_002653</name>
</gene>
<keyword evidence="3" id="KW-1185">Reference proteome</keyword>
<evidence type="ECO:0000313" key="3">
    <source>
        <dbReference type="Proteomes" id="UP000541444"/>
    </source>
</evidence>
<dbReference type="Proteomes" id="UP000541444">
    <property type="component" value="Unassembled WGS sequence"/>
</dbReference>
<dbReference type="AlphaFoldDB" id="A0A7J7LJQ3"/>
<dbReference type="GO" id="GO:0070475">
    <property type="term" value="P:rRNA base methylation"/>
    <property type="evidence" value="ECO:0007669"/>
    <property type="project" value="InterPro"/>
</dbReference>
<dbReference type="InterPro" id="IPR019446">
    <property type="entry name" value="BMT5-like"/>
</dbReference>
<dbReference type="PANTHER" id="PTHR11538:SF89">
    <property type="entry name" value="PROTEIN, PUTATIVE (DUF2431)-RELATED"/>
    <property type="match status" value="1"/>
</dbReference>
<dbReference type="OrthoDB" id="273345at2759"/>
<feature type="domain" description="25S rRNA (uridine-N(3))-methyltransferase BMT5-like" evidence="1">
    <location>
        <begin position="2"/>
        <end position="52"/>
    </location>
</feature>
<organism evidence="2 3">
    <name type="scientific">Kingdonia uniflora</name>
    <dbReference type="NCBI Taxonomy" id="39325"/>
    <lineage>
        <taxon>Eukaryota</taxon>
        <taxon>Viridiplantae</taxon>
        <taxon>Streptophyta</taxon>
        <taxon>Embryophyta</taxon>
        <taxon>Tracheophyta</taxon>
        <taxon>Spermatophyta</taxon>
        <taxon>Magnoliopsida</taxon>
        <taxon>Ranunculales</taxon>
        <taxon>Circaeasteraceae</taxon>
        <taxon>Kingdonia</taxon>
    </lineage>
</organism>
<evidence type="ECO:0000259" key="1">
    <source>
        <dbReference type="Pfam" id="PF10354"/>
    </source>
</evidence>
<proteinExistence type="predicted"/>
<protein>
    <recommendedName>
        <fullName evidence="1">25S rRNA (uridine-N(3))-methyltransferase BMT5-like domain-containing protein</fullName>
    </recommendedName>
</protein>
<name>A0A7J7LJQ3_9MAGN</name>
<evidence type="ECO:0000313" key="2">
    <source>
        <dbReference type="EMBL" id="KAF6142789.1"/>
    </source>
</evidence>
<sequence>MLIENGEVHITHKTGHPFIEWKIEDLAIKVGLRLVDEALFCKADYPGYHNKKGDRRRCNRTFHVGKCSTYKFGLLRTVRNGN</sequence>
<dbReference type="EMBL" id="JACGCM010002238">
    <property type="protein sequence ID" value="KAF6142789.1"/>
    <property type="molecule type" value="Genomic_DNA"/>
</dbReference>
<dbReference type="Pfam" id="PF10354">
    <property type="entry name" value="BMT5-like"/>
    <property type="match status" value="1"/>
</dbReference>
<dbReference type="GO" id="GO:0005737">
    <property type="term" value="C:cytoplasm"/>
    <property type="evidence" value="ECO:0007669"/>
    <property type="project" value="TreeGrafter"/>
</dbReference>